<evidence type="ECO:0000259" key="7">
    <source>
        <dbReference type="Pfam" id="PF10433"/>
    </source>
</evidence>
<dbReference type="InterPro" id="IPR050358">
    <property type="entry name" value="RSE1/DDB1/CFT1"/>
</dbReference>
<gene>
    <name evidence="9" type="ORF">LTR36_010983</name>
</gene>
<reference evidence="9 10" key="1">
    <citation type="submission" date="2021-11" db="EMBL/GenBank/DDBJ databases">
        <title>Black yeast isolated from Biological Soil Crust.</title>
        <authorList>
            <person name="Kurbessoian T."/>
        </authorList>
    </citation>
    <scope>NUCLEOTIDE SEQUENCE [LARGE SCALE GENOMIC DNA]</scope>
    <source>
        <strain evidence="9 10">CCFEE 5522</strain>
    </source>
</reference>
<comment type="similarity">
    <text evidence="2">Belongs to the DDB1 family.</text>
</comment>
<dbReference type="AlphaFoldDB" id="A0AAV9J3U4"/>
<dbReference type="GO" id="GO:0003676">
    <property type="term" value="F:nucleic acid binding"/>
    <property type="evidence" value="ECO:0007669"/>
    <property type="project" value="InterPro"/>
</dbReference>
<keyword evidence="4" id="KW-0539">Nucleus</keyword>
<dbReference type="PANTHER" id="PTHR10644">
    <property type="entry name" value="DNA REPAIR/RNA PROCESSING CPSF FAMILY"/>
    <property type="match status" value="1"/>
</dbReference>
<feature type="domain" description="RSE1/DDB1/CPSF1 first beta-propeller" evidence="7">
    <location>
        <begin position="12"/>
        <end position="394"/>
    </location>
</feature>
<dbReference type="GO" id="GO:0005634">
    <property type="term" value="C:nucleus"/>
    <property type="evidence" value="ECO:0007669"/>
    <property type="project" value="UniProtKB-SubCell"/>
</dbReference>
<evidence type="ECO:0000256" key="5">
    <source>
        <dbReference type="SAM" id="MobiDB-lite"/>
    </source>
</evidence>
<dbReference type="Proteomes" id="UP001324427">
    <property type="component" value="Unassembled WGS sequence"/>
</dbReference>
<feature type="domain" description="RSE1/DDB1/CPSF1 second beta-propeller" evidence="8">
    <location>
        <begin position="505"/>
        <end position="835"/>
    </location>
</feature>
<organism evidence="9 10">
    <name type="scientific">Oleoguttula mirabilis</name>
    <dbReference type="NCBI Taxonomy" id="1507867"/>
    <lineage>
        <taxon>Eukaryota</taxon>
        <taxon>Fungi</taxon>
        <taxon>Dikarya</taxon>
        <taxon>Ascomycota</taxon>
        <taxon>Pezizomycotina</taxon>
        <taxon>Dothideomycetes</taxon>
        <taxon>Dothideomycetidae</taxon>
        <taxon>Mycosphaerellales</taxon>
        <taxon>Teratosphaeriaceae</taxon>
        <taxon>Oleoguttula</taxon>
    </lineage>
</organism>
<evidence type="ECO:0000256" key="4">
    <source>
        <dbReference type="ARBA" id="ARBA00023242"/>
    </source>
</evidence>
<comment type="subcellular location">
    <subcellularLocation>
        <location evidence="1">Nucleus</location>
    </subcellularLocation>
</comment>
<dbReference type="Pfam" id="PF23726">
    <property type="entry name" value="Beta-prop_RSE1_2nd"/>
    <property type="match status" value="1"/>
</dbReference>
<dbReference type="SUPFAM" id="SSF50998">
    <property type="entry name" value="Quinoprotein alcohol dehydrogenase-like"/>
    <property type="match status" value="1"/>
</dbReference>
<dbReference type="Gene3D" id="2.130.10.10">
    <property type="entry name" value="YVTN repeat-like/Quinoprotein amine dehydrogenase"/>
    <property type="match status" value="3"/>
</dbReference>
<protein>
    <recommendedName>
        <fullName evidence="3">DNA damage-binding protein 1</fullName>
    </recommendedName>
</protein>
<dbReference type="InterPro" id="IPR011047">
    <property type="entry name" value="Quinoprotein_ADH-like_sf"/>
</dbReference>
<evidence type="ECO:0000256" key="2">
    <source>
        <dbReference type="ARBA" id="ARBA00007453"/>
    </source>
</evidence>
<dbReference type="EMBL" id="JAVFHQ010000097">
    <property type="protein sequence ID" value="KAK4539382.1"/>
    <property type="molecule type" value="Genomic_DNA"/>
</dbReference>
<dbReference type="InterPro" id="IPR004871">
    <property type="entry name" value="RSE1/DDB1/CPSF1_C"/>
</dbReference>
<dbReference type="InterPro" id="IPR018846">
    <property type="entry name" value="Beta-prop_RSE1/DDB1/CPSF1_1st"/>
</dbReference>
<proteinExistence type="inferred from homology"/>
<feature type="compositionally biased region" description="Low complexity" evidence="5">
    <location>
        <begin position="412"/>
        <end position="427"/>
    </location>
</feature>
<evidence type="ECO:0000313" key="10">
    <source>
        <dbReference type="Proteomes" id="UP001324427"/>
    </source>
</evidence>
<evidence type="ECO:0000256" key="3">
    <source>
        <dbReference type="ARBA" id="ARBA00014577"/>
    </source>
</evidence>
<evidence type="ECO:0000259" key="8">
    <source>
        <dbReference type="Pfam" id="PF23726"/>
    </source>
</evidence>
<dbReference type="Pfam" id="PF10433">
    <property type="entry name" value="Beta-prop_RSE1_1st"/>
    <property type="match status" value="1"/>
</dbReference>
<dbReference type="InterPro" id="IPR015943">
    <property type="entry name" value="WD40/YVTN_repeat-like_dom_sf"/>
</dbReference>
<feature type="region of interest" description="Disordered" evidence="5">
    <location>
        <begin position="359"/>
        <end position="385"/>
    </location>
</feature>
<dbReference type="Pfam" id="PF03178">
    <property type="entry name" value="CPSF_A"/>
    <property type="match status" value="1"/>
</dbReference>
<dbReference type="Gene3D" id="1.10.150.910">
    <property type="match status" value="1"/>
</dbReference>
<comment type="caution">
    <text evidence="9">The sequence shown here is derived from an EMBL/GenBank/DDBJ whole genome shotgun (WGS) entry which is preliminary data.</text>
</comment>
<dbReference type="FunFam" id="2.130.10.10:FF:000629">
    <property type="entry name" value="UV-damaged DNA binding protein"/>
    <property type="match status" value="1"/>
</dbReference>
<keyword evidence="10" id="KW-1185">Reference proteome</keyword>
<feature type="region of interest" description="Disordered" evidence="5">
    <location>
        <begin position="409"/>
        <end position="436"/>
    </location>
</feature>
<feature type="domain" description="RSE1/DDB1/CPSF1 C-terminal" evidence="6">
    <location>
        <begin position="884"/>
        <end position="1206"/>
    </location>
</feature>
<accession>A0AAV9J3U4</accession>
<evidence type="ECO:0000256" key="1">
    <source>
        <dbReference type="ARBA" id="ARBA00004123"/>
    </source>
</evidence>
<sequence length="1240" mass="132632">MAYLAPIHRPSSVRHAIKLSFLTPDSDDLIVAKANRLEIYTPNPQNPDQLSLHHSKSLYGKVTLLQKLRPATSQTDHLFVGTDRYHYFTLSWDATTKQLKTEKSYVDIAEKASRDSQTGDRVTLDPTNRFLALECHEGVINILPLTHAGKGKRKASDNAVGELQDPVPVRIPDLNVRSTCFLHKRQAGAKQANPELALLHEDPAGNRVRLNVRELEFSPSLRPQEEPPTVELEKVREVHGGELELGASHLIPLPAPMYGLLVVGETSICYVDEWDYRITATQPLAEATVFVAWCAVDDQRYVLADDYGKLYLLFIQQTAQGEYAGHELDVLGQTSRASTLVYLDAGRIFVGSHQGDSQLIQITPPSSPNTDSPSPSPSPSPSNTLPTIQILQTFANIAPILDFTIMDMGNRSSTPTSTSTSTSAESSGPVNEFSSGQARLVTGSGAYADGSLRSVRSGVGLEDLGSIVENMGPAPVSGLFGLQSTITNSSSNALEGGGEEEEAGFVDTLLVSFVSHTRVFHFAADGEVEELETFGGDGGGGGGGGGFRLDESTLYAGNLPDGRAVQVTSSAVRVTTTGVDANMVHDDDTWRPPSGTSITAVAASSTTLLVSLGGAGLVVLNLSGASGVQVQAQRDFSSNGSGSGSGQQISCIALSNAVPGLCIAGFWRDGAVALLDLHTLQPVLTERVADDAASPAVPRSLVVAKILGPGQPPVLFVGLADGTVVTYSLTPSPSPQQQPPGIPQLTARKSIILGTQHPNFALLPRLLGSGSSSAASGLENVFATCEHPSLIYGAEGRLVYSAVTASNAQSIASFDCEAYPGAIAIATASGELKLALVDEERTTHVQTLPVHETVRRIAYSPALKAFGLGTIKRTLTAGQEEVVSHFTLVDEIAFQPLHSYALGTDELIESVMRCQLDDGAGAGELAERFVVGTAYLDDAEQKSARGRILVFEVTEERRLKVVAELSLRGACRCLGMCEGRIVAGLVKTIVIFAFEYQTPSHPFLVKKATYRTATAPIDLSVSGAIIAVADLMKSVSLLEYKPGRAGTPDTLGEIARHFETLWGTAVAKVAENTYLEADAEGNLVVLQHDINGYSADDRRRLKPVSEMLLGEMVNRIRAIDVRPTANAVVIPRAFLATVEGSIYLFALIAPGKQDLLMRLQTILAARVKVLGHVPFNKWRGFRSQVRDMGEEGPMRFVDGEVIEAFLEADEGVQEEVCRELGGGVEVEEVRAMVEGLRRIH</sequence>
<name>A0AAV9J3U4_9PEZI</name>
<dbReference type="InterPro" id="IPR058543">
    <property type="entry name" value="Beta-prop_RSE1/DDB1/CPSF1_2nd"/>
</dbReference>
<evidence type="ECO:0000313" key="9">
    <source>
        <dbReference type="EMBL" id="KAK4539382.1"/>
    </source>
</evidence>
<evidence type="ECO:0000259" key="6">
    <source>
        <dbReference type="Pfam" id="PF03178"/>
    </source>
</evidence>